<evidence type="ECO:0008006" key="4">
    <source>
        <dbReference type="Google" id="ProtNLM"/>
    </source>
</evidence>
<feature type="region of interest" description="Disordered" evidence="1">
    <location>
        <begin position="603"/>
        <end position="636"/>
    </location>
</feature>
<accession>A0A9W8Z143</accession>
<feature type="region of interest" description="Disordered" evidence="1">
    <location>
        <begin position="18"/>
        <end position="40"/>
    </location>
</feature>
<dbReference type="Proteomes" id="UP001140453">
    <property type="component" value="Unassembled WGS sequence"/>
</dbReference>
<feature type="compositionally biased region" description="Polar residues" evidence="1">
    <location>
        <begin position="761"/>
        <end position="773"/>
    </location>
</feature>
<feature type="compositionally biased region" description="Basic residues" evidence="1">
    <location>
        <begin position="437"/>
        <end position="450"/>
    </location>
</feature>
<proteinExistence type="predicted"/>
<reference evidence="2" key="1">
    <citation type="submission" date="2022-10" db="EMBL/GenBank/DDBJ databases">
        <title>Tapping the CABI collections for fungal endophytes: first genome assemblies for Collariella, Neodidymelliopsis, Ascochyta clinopodiicola, Didymella pomorum, Didymosphaeria variabile, Neocosmospora piperis and Neocucurbitaria cava.</title>
        <authorList>
            <person name="Hill R."/>
        </authorList>
    </citation>
    <scope>NUCLEOTIDE SEQUENCE</scope>
    <source>
        <strain evidence="2">IMI 355082</strain>
    </source>
</reference>
<name>A0A9W8Z143_9PEZI</name>
<feature type="compositionally biased region" description="Polar residues" evidence="1">
    <location>
        <begin position="627"/>
        <end position="636"/>
    </location>
</feature>
<protein>
    <recommendedName>
        <fullName evidence="4">Developmental regulatory protein wetA</fullName>
    </recommendedName>
</protein>
<feature type="region of interest" description="Disordered" evidence="1">
    <location>
        <begin position="649"/>
        <end position="799"/>
    </location>
</feature>
<evidence type="ECO:0000313" key="2">
    <source>
        <dbReference type="EMBL" id="KAJ4395971.1"/>
    </source>
</evidence>
<feature type="region of interest" description="Disordered" evidence="1">
    <location>
        <begin position="74"/>
        <end position="199"/>
    </location>
</feature>
<evidence type="ECO:0000256" key="1">
    <source>
        <dbReference type="SAM" id="MobiDB-lite"/>
    </source>
</evidence>
<evidence type="ECO:0000313" key="3">
    <source>
        <dbReference type="Proteomes" id="UP001140453"/>
    </source>
</evidence>
<feature type="compositionally biased region" description="Low complexity" evidence="1">
    <location>
        <begin position="716"/>
        <end position="731"/>
    </location>
</feature>
<feature type="compositionally biased region" description="Polar residues" evidence="1">
    <location>
        <begin position="158"/>
        <end position="183"/>
    </location>
</feature>
<comment type="caution">
    <text evidence="2">The sequence shown here is derived from an EMBL/GenBank/DDBJ whole genome shotgun (WGS) entry which is preliminary data.</text>
</comment>
<keyword evidence="3" id="KW-1185">Reference proteome</keyword>
<dbReference type="AlphaFoldDB" id="A0A9W8Z143"/>
<gene>
    <name evidence="2" type="ORF">N0V93_000187</name>
</gene>
<sequence>MAFTGAMNLSIDKDDFWQLSSEGRTGSSPPPVSASGGGAFADEMHHFHSQTHTQPRFSSDSSFFDQYVNMEMEGGPAEMPAEDDTHHHSPGESFFIPLSPHEHGHDQEEYGLELAGDGLSSPAPGLPAPERSISVSGTASSHHSHRDDDDQSVDLMSIPTSISSIDGSAKSHSSFPPQSQTAPRQDEDSTNHVVLGRLNAETLEQRRRLLSGRRGIGHHQPTGGSISDSELLRLEGLSVKSPRGLVVAASAAHGVPSSSSQTNGQLQLHRSMTPSASTFTSTFTSTSAPPNTGAFPLVTSKSYNNLNGRRTGGNQRTAAAAATAASAITAVDDIDLCNLGEKRQNLKAAGSRKFESIYATIRRAVGGGQHRTRLNHSKNTSNNHHQHPKTAPIPQAASPSHTESAKKATRRLASETDLMWQGMPISPPLTDMNSHGHQGHQGHQTHHGHHGQQPADPSPFVAGLMDDPFFDSSMAFGNHHHHSSLASAAEINGKSAAFNATIPNTPLHTPNIKNETLGDDGSNFFPATSKSWSLDNRNFVTSSDMSNGASFLASDNSVMNTWSFDPSNDSANNLTFTTSNESSHSHRNHHNLTIQVPSYLHQEAHHTPGSDELSGQGLMIHMPQPLTPNSAPLLSSHIHQTHNGMSLHEASVYPFPDGSGTPQHHMSGYLQQQQQQQAPHSQSRRPKPRAPSSGARYQHHLPGGPHSMSPRKQRRPSSSSESPSPTPMAQQSGGGRRSRSMSRRQASVSGGNAIAHRKSTTDLLVSSDLQSNAVRKRRSVSSWRGPRRTASGDVGGGGGGISLDGANGGIGFVNYTPNDHNVLMTGVAPSGSSKTKMRREKEAMERQRKLSEAVVKMVTNAGVDVSMLKEEGIVI</sequence>
<dbReference type="EMBL" id="JAPEVB010000001">
    <property type="protein sequence ID" value="KAJ4395971.1"/>
    <property type="molecule type" value="Genomic_DNA"/>
</dbReference>
<organism evidence="2 3">
    <name type="scientific">Gnomoniopsis smithogilvyi</name>
    <dbReference type="NCBI Taxonomy" id="1191159"/>
    <lineage>
        <taxon>Eukaryota</taxon>
        <taxon>Fungi</taxon>
        <taxon>Dikarya</taxon>
        <taxon>Ascomycota</taxon>
        <taxon>Pezizomycotina</taxon>
        <taxon>Sordariomycetes</taxon>
        <taxon>Sordariomycetidae</taxon>
        <taxon>Diaporthales</taxon>
        <taxon>Gnomoniaceae</taxon>
        <taxon>Gnomoniopsis</taxon>
    </lineage>
</organism>
<feature type="region of interest" description="Disordered" evidence="1">
    <location>
        <begin position="365"/>
        <end position="464"/>
    </location>
</feature>
<dbReference type="OrthoDB" id="2575228at2759"/>